<keyword evidence="7 9" id="KW-0456">Lyase</keyword>
<dbReference type="PROSITE" id="PS00887">
    <property type="entry name" value="ILVD_EDD_2"/>
    <property type="match status" value="1"/>
</dbReference>
<evidence type="ECO:0000256" key="8">
    <source>
        <dbReference type="ARBA" id="ARBA00023277"/>
    </source>
</evidence>
<dbReference type="PANTHER" id="PTHR43661:SF1">
    <property type="entry name" value="PHOSPHOGLUCONATE DEHYDRATASE"/>
    <property type="match status" value="1"/>
</dbReference>
<keyword evidence="6 9" id="KW-0311">Gluconate utilization</keyword>
<dbReference type="SUPFAM" id="SSF52016">
    <property type="entry name" value="LeuD/IlvD-like"/>
    <property type="match status" value="1"/>
</dbReference>
<evidence type="ECO:0000256" key="4">
    <source>
        <dbReference type="ARBA" id="ARBA00023004"/>
    </source>
</evidence>
<evidence type="ECO:0000256" key="7">
    <source>
        <dbReference type="ARBA" id="ARBA00023239"/>
    </source>
</evidence>
<organism evidence="13 14">
    <name type="scientific">Vreelandella malpeensis</name>
    <dbReference type="NCBI Taxonomy" id="1172368"/>
    <lineage>
        <taxon>Bacteria</taxon>
        <taxon>Pseudomonadati</taxon>
        <taxon>Pseudomonadota</taxon>
        <taxon>Gammaproteobacteria</taxon>
        <taxon>Oceanospirillales</taxon>
        <taxon>Halomonadaceae</taxon>
        <taxon>Vreelandella</taxon>
    </lineage>
</organism>
<sequence length="629" mass="67545">MSSLNATPLNATVAKVTTRIAERSKERRALYEQRMTDQHRRGVHRAELACGNLAHGFAACSPAEKDTLKLMNSANLGIISAYNDMLSAHQPFETFPTTIREAARAMGSTAQFAGGVPAMCDGVTQGQPGMELSLFSRDVIAMATAVGLSHNMFDAALYLGVCDKIVPGLFIGAARFGHLPAMFVPAGPMPSGLPNKEKARVRQLFAEGKVGRAELLEAESESYHSPGTCTFYGTANSNQLMMEVMGLHLPGTSFVNPGTEMREALTRFATEQAIRNTQAGGEYRPFYKQIDERAIVNAVVGLLASGGSTNHTLHLIAMAAAAGITLTWDDFTELSTVTPSVMKVYPNGQADINHFQAAGGMSYLFRELLGAGLLHGDIPTVFGTDLTAYTQEPFLEDGKLVWREGPEKSLDEEVLRPVATPFAPTGGLTVMNGNLGRGVIKISAVSDEHRVLEAPVRIFDDQNQMKGAFEAGELDRDVIVVVRFQGPKANGMPELHKLTPYLGVLQDRGFKVALVTDGRMSGASGKVPAAIHISPEALDGGPLAKLRDGDVVALDANTGVLEAKVDPATWAERRLAHADLDHYHVGMGRELFGGFRHLAMRGEEGAGVFGGFEADDIALQDNQIRQEDA</sequence>
<name>A0ABS8DVC8_9GAMM</name>
<gene>
    <name evidence="9" type="primary">edd</name>
    <name evidence="13" type="ORF">GEV37_13910</name>
</gene>
<evidence type="ECO:0000259" key="12">
    <source>
        <dbReference type="Pfam" id="PF24877"/>
    </source>
</evidence>
<proteinExistence type="inferred from homology"/>
<dbReference type="GO" id="GO:0004456">
    <property type="term" value="F:phosphogluconate dehydratase activity"/>
    <property type="evidence" value="ECO:0007669"/>
    <property type="project" value="UniProtKB-EC"/>
</dbReference>
<dbReference type="InterPro" id="IPR042096">
    <property type="entry name" value="Dihydro-acid_dehy_C"/>
</dbReference>
<evidence type="ECO:0000256" key="10">
    <source>
        <dbReference type="NCBIfam" id="TIGR01196"/>
    </source>
</evidence>
<dbReference type="Pfam" id="PF24877">
    <property type="entry name" value="ILV_EDD_C"/>
    <property type="match status" value="1"/>
</dbReference>
<dbReference type="InterPro" id="IPR000581">
    <property type="entry name" value="ILV_EDD_N"/>
</dbReference>
<accession>A0ABS8DVC8</accession>
<feature type="domain" description="Dihydroxy-acid/6-phosphogluconate dehydratase C-terminal" evidence="12">
    <location>
        <begin position="413"/>
        <end position="606"/>
    </location>
</feature>
<comment type="catalytic activity">
    <reaction evidence="9">
        <text>6-phospho-D-gluconate = 2-dehydro-3-deoxy-6-phospho-D-gluconate + H2O</text>
        <dbReference type="Rhea" id="RHEA:17277"/>
        <dbReference type="ChEBI" id="CHEBI:15377"/>
        <dbReference type="ChEBI" id="CHEBI:57569"/>
        <dbReference type="ChEBI" id="CHEBI:58759"/>
        <dbReference type="EC" id="4.2.1.12"/>
    </reaction>
</comment>
<evidence type="ECO:0000313" key="13">
    <source>
        <dbReference type="EMBL" id="MCB8890209.1"/>
    </source>
</evidence>
<comment type="similarity">
    <text evidence="1 9">Belongs to the IlvD/Edd family.</text>
</comment>
<feature type="binding site" evidence="9">
    <location>
        <position position="229"/>
    </location>
    <ligand>
        <name>[4Fe-4S] cluster</name>
        <dbReference type="ChEBI" id="CHEBI:49883"/>
    </ligand>
</feature>
<evidence type="ECO:0000256" key="9">
    <source>
        <dbReference type="HAMAP-Rule" id="MF_02094"/>
    </source>
</evidence>
<comment type="pathway">
    <text evidence="9">Carbohydrate metabolism; Entner-Doudoroff pathway.</text>
</comment>
<dbReference type="InterPro" id="IPR020558">
    <property type="entry name" value="DiOHA_6PGluconate_deHydtase_CS"/>
</dbReference>
<feature type="binding site" evidence="9">
    <location>
        <position position="162"/>
    </location>
    <ligand>
        <name>[4Fe-4S] cluster</name>
        <dbReference type="ChEBI" id="CHEBI:49883"/>
    </ligand>
</feature>
<dbReference type="NCBIfam" id="TIGR01196">
    <property type="entry name" value="edd"/>
    <property type="match status" value="1"/>
</dbReference>
<keyword evidence="2 9" id="KW-0004">4Fe-4S</keyword>
<dbReference type="SUPFAM" id="SSF143975">
    <property type="entry name" value="IlvD/EDD N-terminal domain-like"/>
    <property type="match status" value="1"/>
</dbReference>
<keyword evidence="14" id="KW-1185">Reference proteome</keyword>
<comment type="function">
    <text evidence="9">Catalyzes the dehydration of 6-phospho-D-gluconate to 2-dehydro-3-deoxy-6-phospho-D-gluconate.</text>
</comment>
<dbReference type="Gene3D" id="3.50.30.80">
    <property type="entry name" value="IlvD/EDD C-terminal domain-like"/>
    <property type="match status" value="1"/>
</dbReference>
<evidence type="ECO:0000256" key="1">
    <source>
        <dbReference type="ARBA" id="ARBA00006486"/>
    </source>
</evidence>
<dbReference type="InterPro" id="IPR037237">
    <property type="entry name" value="IlvD/EDD_N"/>
</dbReference>
<feature type="domain" description="Dihydroxy-acid/6-phosphogluconate dehydratase N-terminal" evidence="11">
    <location>
        <begin position="75"/>
        <end position="386"/>
    </location>
</feature>
<dbReference type="PROSITE" id="PS00886">
    <property type="entry name" value="ILVD_EDD_1"/>
    <property type="match status" value="1"/>
</dbReference>
<dbReference type="EC" id="4.2.1.12" evidence="9 10"/>
<keyword evidence="3 9" id="KW-0479">Metal-binding</keyword>
<keyword evidence="4 9" id="KW-0408">Iron</keyword>
<dbReference type="InterPro" id="IPR004786">
    <property type="entry name" value="6-phosphgluc_deHydtase"/>
</dbReference>
<comment type="cofactor">
    <cofactor evidence="9">
        <name>[4Fe-4S] cluster</name>
        <dbReference type="ChEBI" id="CHEBI:49883"/>
    </cofactor>
    <text evidence="9">Binds 1 [4Fe-4S] cluster.</text>
</comment>
<protein>
    <recommendedName>
        <fullName evidence="9 10">Phosphogluconate dehydratase</fullName>
        <ecNumber evidence="9 10">4.2.1.12</ecNumber>
    </recommendedName>
</protein>
<evidence type="ECO:0000313" key="14">
    <source>
        <dbReference type="Proteomes" id="UP001319882"/>
    </source>
</evidence>
<dbReference type="Proteomes" id="UP001319882">
    <property type="component" value="Unassembled WGS sequence"/>
</dbReference>
<evidence type="ECO:0000256" key="2">
    <source>
        <dbReference type="ARBA" id="ARBA00022485"/>
    </source>
</evidence>
<dbReference type="Pfam" id="PF00920">
    <property type="entry name" value="ILVD_EDD_N"/>
    <property type="match status" value="1"/>
</dbReference>
<dbReference type="InterPro" id="IPR056740">
    <property type="entry name" value="ILV_EDD_C"/>
</dbReference>
<dbReference type="HAMAP" id="MF_02094">
    <property type="entry name" value="Edd"/>
    <property type="match status" value="1"/>
</dbReference>
<keyword evidence="5 9" id="KW-0411">Iron-sulfur</keyword>
<keyword evidence="8 9" id="KW-0119">Carbohydrate metabolism</keyword>
<evidence type="ECO:0000256" key="6">
    <source>
        <dbReference type="ARBA" id="ARBA00023064"/>
    </source>
</evidence>
<evidence type="ECO:0000256" key="3">
    <source>
        <dbReference type="ARBA" id="ARBA00022723"/>
    </source>
</evidence>
<dbReference type="EMBL" id="WHVL01000006">
    <property type="protein sequence ID" value="MCB8890209.1"/>
    <property type="molecule type" value="Genomic_DNA"/>
</dbReference>
<comment type="caution">
    <text evidence="13">The sequence shown here is derived from an EMBL/GenBank/DDBJ whole genome shotgun (WGS) entry which is preliminary data.</text>
</comment>
<evidence type="ECO:0000259" key="11">
    <source>
        <dbReference type="Pfam" id="PF00920"/>
    </source>
</evidence>
<dbReference type="RefSeq" id="WP_227390879.1">
    <property type="nucleotide sequence ID" value="NZ_JBHSCJ010000008.1"/>
</dbReference>
<evidence type="ECO:0000256" key="5">
    <source>
        <dbReference type="ARBA" id="ARBA00023014"/>
    </source>
</evidence>
<reference evidence="13 14" key="1">
    <citation type="journal article" date="2021" name="Sci. Rep.">
        <title>Genome analysis of a halophilic bacterium Halomonas malpeensis YU-PRIM-29(T) reveals its exopolysaccharide and pigment producing capabilities.</title>
        <authorList>
            <person name="Athmika"/>
            <person name="Ghate S.D."/>
            <person name="Arun A.B."/>
            <person name="Rao S.S."/>
            <person name="Kumar S.T.A."/>
            <person name="Kandiyil M.K."/>
            <person name="Saptami K."/>
            <person name="Rekha P.D."/>
        </authorList>
    </citation>
    <scope>NUCLEOTIDE SEQUENCE [LARGE SCALE GENOMIC DNA]</scope>
    <source>
        <strain evidence="14">prim 29</strain>
    </source>
</reference>
<dbReference type="PANTHER" id="PTHR43661">
    <property type="entry name" value="D-XYLONATE DEHYDRATASE"/>
    <property type="match status" value="1"/>
</dbReference>